<dbReference type="InterPro" id="IPR013046">
    <property type="entry name" value="GpV/Gp45"/>
</dbReference>
<dbReference type="EMBL" id="CP050855">
    <property type="protein sequence ID" value="QLH63414.1"/>
    <property type="molecule type" value="Genomic_DNA"/>
</dbReference>
<evidence type="ECO:0000259" key="2">
    <source>
        <dbReference type="Pfam" id="PF18715"/>
    </source>
</evidence>
<dbReference type="InterPro" id="IPR040629">
    <property type="entry name" value="Phage_spike"/>
</dbReference>
<gene>
    <name evidence="3" type="ORF">SYMBAF_11365</name>
</gene>
<dbReference type="Gene3D" id="6.20.150.10">
    <property type="match status" value="1"/>
</dbReference>
<feature type="domain" description="Phage spike trimer" evidence="2">
    <location>
        <begin position="124"/>
        <end position="176"/>
    </location>
</feature>
<sequence length="199" mass="21333">MSDANHPANLAELHRRIENLIRTGTVEEVKGDRVRIHTGELTTNWIPWLTLRAGDARTWWRPSTGEQVLLLCLSGELTTAVALPAIYSDANPAPLLDEQVHHSVYPDGAVIEYDPRSSALKATGIKTALVEASTRVTLDTPLVVCTQHLETATLSVKKGGTLKGAYTHSGGSFTSNGITVHTHTHTGVERGGSNTGGPQ</sequence>
<dbReference type="InterPro" id="IPR037026">
    <property type="entry name" value="Vgr_OB-fold_dom_sf"/>
</dbReference>
<feature type="domain" description="Gp5/Type VI secretion system Vgr protein OB-fold" evidence="1">
    <location>
        <begin position="23"/>
        <end position="87"/>
    </location>
</feature>
<evidence type="ECO:0000313" key="3">
    <source>
        <dbReference type="EMBL" id="QLH63414.1"/>
    </source>
</evidence>
<evidence type="ECO:0000259" key="1">
    <source>
        <dbReference type="Pfam" id="PF04717"/>
    </source>
</evidence>
<organism evidence="3 4">
    <name type="scientific">Serratia symbiotica</name>
    <dbReference type="NCBI Taxonomy" id="138074"/>
    <lineage>
        <taxon>Bacteria</taxon>
        <taxon>Pseudomonadati</taxon>
        <taxon>Pseudomonadota</taxon>
        <taxon>Gammaproteobacteria</taxon>
        <taxon>Enterobacterales</taxon>
        <taxon>Yersiniaceae</taxon>
        <taxon>Serratia</taxon>
    </lineage>
</organism>
<dbReference type="Pfam" id="PF04717">
    <property type="entry name" value="Phage_base_V"/>
    <property type="match status" value="1"/>
</dbReference>
<proteinExistence type="predicted"/>
<dbReference type="STRING" id="138074.SYMBAF_80113"/>
<dbReference type="Gene3D" id="2.40.50.230">
    <property type="entry name" value="Gp5 N-terminal domain"/>
    <property type="match status" value="1"/>
</dbReference>
<dbReference type="Proteomes" id="UP000042738">
    <property type="component" value="Chromosome"/>
</dbReference>
<dbReference type="RefSeq" id="WP_040266602.1">
    <property type="nucleotide sequence ID" value="NZ_CAXKXZ010000015.1"/>
</dbReference>
<dbReference type="Pfam" id="PF18946">
    <property type="entry name" value="Apex"/>
    <property type="match status" value="1"/>
</dbReference>
<dbReference type="GeneID" id="93737093"/>
<dbReference type="AlphaFoldDB" id="A0A068ZCR4"/>
<dbReference type="InterPro" id="IPR044033">
    <property type="entry name" value="GpV-like_apex"/>
</dbReference>
<reference evidence="3 4" key="1">
    <citation type="journal article" date="2014" name="Genome Announc.">
        <title>Whole-Genome Sequence of Serratia symbiotica Strain CWBI-2.3T, a Free-Living Symbiont of the Black Bean Aphid Aphis fabae.</title>
        <authorList>
            <person name="Foray V."/>
            <person name="Grigorescu A.S."/>
            <person name="Sabri A."/>
            <person name="Haubruge E."/>
            <person name="Lognay G."/>
            <person name="Francis F."/>
            <person name="Fauconnier M.L."/>
            <person name="Hance T."/>
            <person name="Thonart P."/>
        </authorList>
    </citation>
    <scope>NUCLEOTIDE SEQUENCE [LARGE SCALE GENOMIC DNA]</scope>
    <source>
        <strain evidence="3">CWBI-2.3</strain>
    </source>
</reference>
<name>A0A068ZCR4_9GAMM</name>
<evidence type="ECO:0000313" key="4">
    <source>
        <dbReference type="Proteomes" id="UP000042738"/>
    </source>
</evidence>
<dbReference type="Pfam" id="PF18715">
    <property type="entry name" value="Phage_spike"/>
    <property type="match status" value="1"/>
</dbReference>
<dbReference type="NCBIfam" id="TIGR01644">
    <property type="entry name" value="phage_P2_V"/>
    <property type="match status" value="1"/>
</dbReference>
<protein>
    <submittedName>
        <fullName evidence="3">Phage baseplate assembly protein V</fullName>
    </submittedName>
</protein>
<accession>A0A068ZCR4</accession>
<dbReference type="InterPro" id="IPR006531">
    <property type="entry name" value="Gp5/Vgr_OB"/>
</dbReference>